<comment type="caution">
    <text evidence="1">The sequence shown here is derived from an EMBL/GenBank/DDBJ whole genome shotgun (WGS) entry which is preliminary data.</text>
</comment>
<dbReference type="RefSeq" id="WP_114340077.1">
    <property type="nucleotide sequence ID" value="NZ_QPID01000030.1"/>
</dbReference>
<keyword evidence="2" id="KW-1185">Reference proteome</keyword>
<name>A0A368MXA6_9GAMM</name>
<proteinExistence type="predicted"/>
<dbReference type="Proteomes" id="UP000252558">
    <property type="component" value="Unassembled WGS sequence"/>
</dbReference>
<dbReference type="OrthoDB" id="9935863at2"/>
<evidence type="ECO:0000313" key="2">
    <source>
        <dbReference type="Proteomes" id="UP000252558"/>
    </source>
</evidence>
<evidence type="ECO:0000313" key="1">
    <source>
        <dbReference type="EMBL" id="RCU42862.1"/>
    </source>
</evidence>
<dbReference type="AlphaFoldDB" id="A0A368MXA6"/>
<organism evidence="1 2">
    <name type="scientific">Corallincola holothuriorum</name>
    <dbReference type="NCBI Taxonomy" id="2282215"/>
    <lineage>
        <taxon>Bacteria</taxon>
        <taxon>Pseudomonadati</taxon>
        <taxon>Pseudomonadota</taxon>
        <taxon>Gammaproteobacteria</taxon>
        <taxon>Alteromonadales</taxon>
        <taxon>Psychromonadaceae</taxon>
        <taxon>Corallincola</taxon>
    </lineage>
</organism>
<gene>
    <name evidence="1" type="ORF">DU002_19245</name>
</gene>
<dbReference type="EMBL" id="QPID01000030">
    <property type="protein sequence ID" value="RCU42862.1"/>
    <property type="molecule type" value="Genomic_DNA"/>
</dbReference>
<reference evidence="1 2" key="1">
    <citation type="submission" date="2018-07" db="EMBL/GenBank/DDBJ databases">
        <title>Corallincola holothuriorum sp. nov., a new facultative anaerobe isolated from sea cucumber Apostichopus japonicus.</title>
        <authorList>
            <person name="Xia H."/>
        </authorList>
    </citation>
    <scope>NUCLEOTIDE SEQUENCE [LARGE SCALE GENOMIC DNA]</scope>
    <source>
        <strain evidence="1 2">C4</strain>
    </source>
</reference>
<sequence length="100" mass="11547">MTDDEIEELLKDHKRYGFPDSIIERELMLGLVKSGDPLFLHKIPEPFLSSIVEFGLSLDGEWFHLSSNGMENYSKHAPKLKSLVQEFVNSAPLGKFIRWR</sequence>
<accession>A0A368MXA6</accession>
<protein>
    <submittedName>
        <fullName evidence="1">Uncharacterized protein</fullName>
    </submittedName>
</protein>